<dbReference type="InterPro" id="IPR005119">
    <property type="entry name" value="LysR_subst-bd"/>
</dbReference>
<keyword evidence="7" id="KW-1185">Reference proteome</keyword>
<proteinExistence type="inferred from homology"/>
<evidence type="ECO:0000256" key="2">
    <source>
        <dbReference type="ARBA" id="ARBA00023015"/>
    </source>
</evidence>
<sequence length="307" mass="35004">MLIPINDLYSLINYYWELMELRLLKSFLVLAQELHYAKAAEKLFITQPALTKQIKQLEDELGVVLLNRTKRQVSLTAAGAYMMDEAEFILNHIANVVVATKRKAEGEEGEIRIGFVGSAMQNVIPALLEAMRLKFPTIHASLEELNNKEQISAIAHDKLDIAFVRLESVRKGFAHKVVFEDSFSLVVPKFGSVKAENFKSLNEFEDEHFILFSNDYSQEYYDNVMSIFEDHGFEPKVSYRSVQANSIFRLVEKGLGVAIVPSALRHGVDLGIDFIPLKHLRQRTKLLAVWSENNRNVALDKFLNLMV</sequence>
<dbReference type="InterPro" id="IPR000847">
    <property type="entry name" value="LysR_HTH_N"/>
</dbReference>
<dbReference type="AlphaFoldDB" id="A0A1I0RQZ9"/>
<protein>
    <submittedName>
        <fullName evidence="6">Transcriptional regulator, LysR family</fullName>
    </submittedName>
</protein>
<comment type="similarity">
    <text evidence="1">Belongs to the LysR transcriptional regulatory family.</text>
</comment>
<dbReference type="InterPro" id="IPR036390">
    <property type="entry name" value="WH_DNA-bd_sf"/>
</dbReference>
<dbReference type="PRINTS" id="PR00039">
    <property type="entry name" value="HTHLYSR"/>
</dbReference>
<dbReference type="Pfam" id="PF03466">
    <property type="entry name" value="LysR_substrate"/>
    <property type="match status" value="1"/>
</dbReference>
<dbReference type="GO" id="GO:0032993">
    <property type="term" value="C:protein-DNA complex"/>
    <property type="evidence" value="ECO:0007669"/>
    <property type="project" value="TreeGrafter"/>
</dbReference>
<evidence type="ECO:0000256" key="4">
    <source>
        <dbReference type="ARBA" id="ARBA00023163"/>
    </source>
</evidence>
<name>A0A1I0RQZ9_9BACT</name>
<dbReference type="PROSITE" id="PS50931">
    <property type="entry name" value="HTH_LYSR"/>
    <property type="match status" value="1"/>
</dbReference>
<dbReference type="Pfam" id="PF00126">
    <property type="entry name" value="HTH_1"/>
    <property type="match status" value="1"/>
</dbReference>
<accession>A0A1I0RQZ9</accession>
<organism evidence="6 7">
    <name type="scientific">Roseivirga pacifica</name>
    <dbReference type="NCBI Taxonomy" id="1267423"/>
    <lineage>
        <taxon>Bacteria</taxon>
        <taxon>Pseudomonadati</taxon>
        <taxon>Bacteroidota</taxon>
        <taxon>Cytophagia</taxon>
        <taxon>Cytophagales</taxon>
        <taxon>Roseivirgaceae</taxon>
        <taxon>Roseivirga</taxon>
    </lineage>
</organism>
<evidence type="ECO:0000256" key="3">
    <source>
        <dbReference type="ARBA" id="ARBA00023125"/>
    </source>
</evidence>
<dbReference type="PANTHER" id="PTHR30346:SF30">
    <property type="entry name" value="SMALL NEUTRAL PROTEASE REGULATORY PROTEIN"/>
    <property type="match status" value="1"/>
</dbReference>
<reference evidence="7" key="1">
    <citation type="submission" date="2016-10" db="EMBL/GenBank/DDBJ databases">
        <authorList>
            <person name="Varghese N."/>
            <person name="Submissions S."/>
        </authorList>
    </citation>
    <scope>NUCLEOTIDE SEQUENCE [LARGE SCALE GENOMIC DNA]</scope>
    <source>
        <strain evidence="7">CGMCC 1.12402</strain>
    </source>
</reference>
<dbReference type="FunFam" id="1.10.10.10:FF:000001">
    <property type="entry name" value="LysR family transcriptional regulator"/>
    <property type="match status" value="1"/>
</dbReference>
<dbReference type="Proteomes" id="UP000199437">
    <property type="component" value="Unassembled WGS sequence"/>
</dbReference>
<dbReference type="EMBL" id="FOIR01000006">
    <property type="protein sequence ID" value="SEW43804.1"/>
    <property type="molecule type" value="Genomic_DNA"/>
</dbReference>
<dbReference type="PANTHER" id="PTHR30346">
    <property type="entry name" value="TRANSCRIPTIONAL DUAL REGULATOR HCAR-RELATED"/>
    <property type="match status" value="1"/>
</dbReference>
<dbReference type="STRING" id="1267423.SAMN05216290_3989"/>
<keyword evidence="2" id="KW-0805">Transcription regulation</keyword>
<evidence type="ECO:0000256" key="1">
    <source>
        <dbReference type="ARBA" id="ARBA00009437"/>
    </source>
</evidence>
<dbReference type="InterPro" id="IPR036388">
    <property type="entry name" value="WH-like_DNA-bd_sf"/>
</dbReference>
<dbReference type="Gene3D" id="3.40.190.10">
    <property type="entry name" value="Periplasmic binding protein-like II"/>
    <property type="match status" value="2"/>
</dbReference>
<feature type="domain" description="HTH lysR-type" evidence="5">
    <location>
        <begin position="19"/>
        <end position="76"/>
    </location>
</feature>
<dbReference type="GO" id="GO:0003700">
    <property type="term" value="F:DNA-binding transcription factor activity"/>
    <property type="evidence" value="ECO:0007669"/>
    <property type="project" value="InterPro"/>
</dbReference>
<keyword evidence="4" id="KW-0804">Transcription</keyword>
<gene>
    <name evidence="6" type="ORF">SAMN05216290_3989</name>
</gene>
<dbReference type="SUPFAM" id="SSF53850">
    <property type="entry name" value="Periplasmic binding protein-like II"/>
    <property type="match status" value="1"/>
</dbReference>
<dbReference type="SUPFAM" id="SSF46785">
    <property type="entry name" value="Winged helix' DNA-binding domain"/>
    <property type="match status" value="1"/>
</dbReference>
<dbReference type="Gene3D" id="1.10.10.10">
    <property type="entry name" value="Winged helix-like DNA-binding domain superfamily/Winged helix DNA-binding domain"/>
    <property type="match status" value="1"/>
</dbReference>
<dbReference type="GO" id="GO:0003677">
    <property type="term" value="F:DNA binding"/>
    <property type="evidence" value="ECO:0007669"/>
    <property type="project" value="UniProtKB-KW"/>
</dbReference>
<evidence type="ECO:0000313" key="7">
    <source>
        <dbReference type="Proteomes" id="UP000199437"/>
    </source>
</evidence>
<keyword evidence="3" id="KW-0238">DNA-binding</keyword>
<evidence type="ECO:0000259" key="5">
    <source>
        <dbReference type="PROSITE" id="PS50931"/>
    </source>
</evidence>
<evidence type="ECO:0000313" key="6">
    <source>
        <dbReference type="EMBL" id="SEW43804.1"/>
    </source>
</evidence>